<gene>
    <name evidence="1" type="ORF">AVEN_83197_1</name>
</gene>
<keyword evidence="2" id="KW-1185">Reference proteome</keyword>
<proteinExistence type="predicted"/>
<evidence type="ECO:0000313" key="2">
    <source>
        <dbReference type="Proteomes" id="UP000499080"/>
    </source>
</evidence>
<reference evidence="1 2" key="1">
    <citation type="journal article" date="2019" name="Sci. Rep.">
        <title>Orb-weaving spider Araneus ventricosus genome elucidates the spidroin gene catalogue.</title>
        <authorList>
            <person name="Kono N."/>
            <person name="Nakamura H."/>
            <person name="Ohtoshi R."/>
            <person name="Moran D.A.P."/>
            <person name="Shinohara A."/>
            <person name="Yoshida Y."/>
            <person name="Fujiwara M."/>
            <person name="Mori M."/>
            <person name="Tomita M."/>
            <person name="Arakawa K."/>
        </authorList>
    </citation>
    <scope>NUCLEOTIDE SEQUENCE [LARGE SCALE GENOMIC DNA]</scope>
</reference>
<dbReference type="AlphaFoldDB" id="A0A4Y2ANR8"/>
<comment type="caution">
    <text evidence="1">The sequence shown here is derived from an EMBL/GenBank/DDBJ whole genome shotgun (WGS) entry which is preliminary data.</text>
</comment>
<dbReference type="Proteomes" id="UP000499080">
    <property type="component" value="Unassembled WGS sequence"/>
</dbReference>
<accession>A0A4Y2ANR8</accession>
<name>A0A4Y2ANR8_ARAVE</name>
<protein>
    <submittedName>
        <fullName evidence="1">Uncharacterized protein</fullName>
    </submittedName>
</protein>
<sequence>MKVITRYQLSVKQDGSNSIFAFIPFWCSPFVALVTESSLQNGTLENDRCNSSDTEGGVLTAITRSVPAPPERGTHRHRWMVTRLPLLLYPWRSENLLTYPAGSHPHTLSTPWEDNCYGYSIENTPPTRLDPWGALGAQASPSVLKS</sequence>
<dbReference type="EMBL" id="BGPR01000024">
    <property type="protein sequence ID" value="GBL81147.1"/>
    <property type="molecule type" value="Genomic_DNA"/>
</dbReference>
<organism evidence="1 2">
    <name type="scientific">Araneus ventricosus</name>
    <name type="common">Orbweaver spider</name>
    <name type="synonym">Epeira ventricosa</name>
    <dbReference type="NCBI Taxonomy" id="182803"/>
    <lineage>
        <taxon>Eukaryota</taxon>
        <taxon>Metazoa</taxon>
        <taxon>Ecdysozoa</taxon>
        <taxon>Arthropoda</taxon>
        <taxon>Chelicerata</taxon>
        <taxon>Arachnida</taxon>
        <taxon>Araneae</taxon>
        <taxon>Araneomorphae</taxon>
        <taxon>Entelegynae</taxon>
        <taxon>Araneoidea</taxon>
        <taxon>Araneidae</taxon>
        <taxon>Araneus</taxon>
    </lineage>
</organism>
<evidence type="ECO:0000313" key="1">
    <source>
        <dbReference type="EMBL" id="GBL81147.1"/>
    </source>
</evidence>